<feature type="transmembrane region" description="Helical" evidence="7">
    <location>
        <begin position="263"/>
        <end position="281"/>
    </location>
</feature>
<dbReference type="Pfam" id="PF03601">
    <property type="entry name" value="Cons_hypoth698"/>
    <property type="match status" value="1"/>
</dbReference>
<keyword evidence="5 7" id="KW-1133">Transmembrane helix</keyword>
<evidence type="ECO:0000256" key="7">
    <source>
        <dbReference type="SAM" id="Phobius"/>
    </source>
</evidence>
<feature type="transmembrane region" description="Helical" evidence="7">
    <location>
        <begin position="114"/>
        <end position="134"/>
    </location>
</feature>
<evidence type="ECO:0000256" key="3">
    <source>
        <dbReference type="ARBA" id="ARBA00022475"/>
    </source>
</evidence>
<dbReference type="EMBL" id="JBHMFC010000105">
    <property type="protein sequence ID" value="MFB9058276.1"/>
    <property type="molecule type" value="Genomic_DNA"/>
</dbReference>
<sequence>MKSIYSMKSMWIKVLFILGGLLCLSGLVDSPIALVLGFLFTLFLGNPFEKLVHDGIQYLLKISVIGLGFGMYFMETIQTGKDGLFITIFTIAITFSVGYILAKLLRMDLKLGHLISSGTSICGGSAIAAVSPVIQAKPKIISVALCVVFFLNSVALFVFPAVGHYFHLTQHQFGVWAAVAIHDTSSVVGSALSYGTEALTVATTIKLARTLWIIPVSIISMFVFKTTKGKIKIPWFILLFILAILIHSYLPMPEALTNGITGLSKRLLIVTLFLVGSTLSISDMKETGPKPFLLGFLLWMTISISSLIFILN</sequence>
<keyword evidence="9" id="KW-1185">Reference proteome</keyword>
<dbReference type="PANTHER" id="PTHR30106:SF1">
    <property type="entry name" value="UPF0324 MEMBRANE PROTEIN FN0533"/>
    <property type="match status" value="1"/>
</dbReference>
<gene>
    <name evidence="8" type="ORF">ACFFU9_16140</name>
</gene>
<feature type="transmembrane region" description="Helical" evidence="7">
    <location>
        <begin position="233"/>
        <end position="251"/>
    </location>
</feature>
<dbReference type="Proteomes" id="UP001589585">
    <property type="component" value="Unassembled WGS sequence"/>
</dbReference>
<organism evidence="8 9">
    <name type="scientific">Mariniflexile ostreae</name>
    <dbReference type="NCBI Taxonomy" id="1520892"/>
    <lineage>
        <taxon>Bacteria</taxon>
        <taxon>Pseudomonadati</taxon>
        <taxon>Bacteroidota</taxon>
        <taxon>Flavobacteriia</taxon>
        <taxon>Flavobacteriales</taxon>
        <taxon>Flavobacteriaceae</taxon>
        <taxon>Mariniflexile</taxon>
    </lineage>
</organism>
<evidence type="ECO:0000313" key="8">
    <source>
        <dbReference type="EMBL" id="MFB9058276.1"/>
    </source>
</evidence>
<dbReference type="PANTHER" id="PTHR30106">
    <property type="entry name" value="INNER MEMBRANE PROTEIN YEIH-RELATED"/>
    <property type="match status" value="1"/>
</dbReference>
<dbReference type="InterPro" id="IPR018383">
    <property type="entry name" value="UPF0324_pro"/>
</dbReference>
<comment type="subcellular location">
    <subcellularLocation>
        <location evidence="1">Cell membrane</location>
        <topology evidence="1">Multi-pass membrane protein</topology>
    </subcellularLocation>
</comment>
<accession>A0ABV5FFP7</accession>
<evidence type="ECO:0000313" key="9">
    <source>
        <dbReference type="Proteomes" id="UP001589585"/>
    </source>
</evidence>
<protein>
    <submittedName>
        <fullName evidence="8">YeiH family protein</fullName>
    </submittedName>
</protein>
<keyword evidence="3" id="KW-1003">Cell membrane</keyword>
<feature type="transmembrane region" description="Helical" evidence="7">
    <location>
        <begin position="293"/>
        <end position="311"/>
    </location>
</feature>
<dbReference type="RefSeq" id="WP_379862521.1">
    <property type="nucleotide sequence ID" value="NZ_JBHMFC010000105.1"/>
</dbReference>
<reference evidence="8 9" key="1">
    <citation type="submission" date="2024-09" db="EMBL/GenBank/DDBJ databases">
        <authorList>
            <person name="Sun Q."/>
            <person name="Mori K."/>
        </authorList>
    </citation>
    <scope>NUCLEOTIDE SEQUENCE [LARGE SCALE GENOMIC DNA]</scope>
    <source>
        <strain evidence="8 9">CECT 8622</strain>
    </source>
</reference>
<comment type="similarity">
    <text evidence="2">Belongs to the UPF0324 family.</text>
</comment>
<feature type="transmembrane region" description="Helical" evidence="7">
    <location>
        <begin position="207"/>
        <end position="224"/>
    </location>
</feature>
<evidence type="ECO:0000256" key="5">
    <source>
        <dbReference type="ARBA" id="ARBA00022989"/>
    </source>
</evidence>
<keyword evidence="4 7" id="KW-0812">Transmembrane</keyword>
<evidence type="ECO:0000256" key="2">
    <source>
        <dbReference type="ARBA" id="ARBA00007977"/>
    </source>
</evidence>
<proteinExistence type="inferred from homology"/>
<feature type="transmembrane region" description="Helical" evidence="7">
    <location>
        <begin position="141"/>
        <end position="166"/>
    </location>
</feature>
<feature type="transmembrane region" description="Helical" evidence="7">
    <location>
        <begin position="83"/>
        <end position="102"/>
    </location>
</feature>
<name>A0ABV5FFP7_9FLAO</name>
<evidence type="ECO:0000256" key="1">
    <source>
        <dbReference type="ARBA" id="ARBA00004651"/>
    </source>
</evidence>
<keyword evidence="6 7" id="KW-0472">Membrane</keyword>
<comment type="caution">
    <text evidence="8">The sequence shown here is derived from an EMBL/GenBank/DDBJ whole genome shotgun (WGS) entry which is preliminary data.</text>
</comment>
<feature type="transmembrane region" description="Helical" evidence="7">
    <location>
        <begin position="56"/>
        <end position="74"/>
    </location>
</feature>
<evidence type="ECO:0000256" key="6">
    <source>
        <dbReference type="ARBA" id="ARBA00023136"/>
    </source>
</evidence>
<evidence type="ECO:0000256" key="4">
    <source>
        <dbReference type="ARBA" id="ARBA00022692"/>
    </source>
</evidence>